<sequence>MSRSAPTSMVCVATTKSGMRRPRLPTAILGRYSSVSAALSQGRMRPVRSTASPWFCRCSNTARAIDPIAHHGDHSGPFLAQPQCLIGQGTRAVGIRRELDEQRRLANFDPTRQHGMCPVGVAEAMGVGTGPSGGHRQDAPRQRQDISPLRRNAGQCLEQRSHQMDLVDHEERVVAEQPGVDRGGLRADSVAAEQQPGADLIDRGDDDGEAQWIGEPVLLDGHTPAHADDSGLLVCLQAGGEGLGVLGDSVHHQSAVDHVDQPPRNAETLQARPQPNIDHGRLATAGRRRQCFRPVLRGDPSGQGRLPRERQVAVALLIPGWKALCVLSHGVGQSGLLSNEVWANLPGEHWRCGITRALAHHRPDAAGPGRNAGPCRRAAVRQPAARMPVRRGSSIRGCGG</sequence>
<comment type="caution">
    <text evidence="2">The sequence shown here is derived from an EMBL/GenBank/DDBJ whole genome shotgun (WGS) entry which is preliminary data.</text>
</comment>
<evidence type="ECO:0000313" key="3">
    <source>
        <dbReference type="Proteomes" id="UP000020077"/>
    </source>
</evidence>
<name>A0A080LWS4_9PROT</name>
<evidence type="ECO:0000313" key="2">
    <source>
        <dbReference type="EMBL" id="KFB72290.1"/>
    </source>
</evidence>
<accession>A0A080LWS4</accession>
<dbReference type="EMBL" id="JDVG02000410">
    <property type="protein sequence ID" value="KFB72290.1"/>
    <property type="molecule type" value="Genomic_DNA"/>
</dbReference>
<protein>
    <submittedName>
        <fullName evidence="2">Uncharacterized protein</fullName>
    </submittedName>
</protein>
<evidence type="ECO:0000256" key="1">
    <source>
        <dbReference type="SAM" id="MobiDB-lite"/>
    </source>
</evidence>
<proteinExistence type="predicted"/>
<gene>
    <name evidence="2" type="ORF">AW09_002526</name>
</gene>
<feature type="region of interest" description="Disordered" evidence="1">
    <location>
        <begin position="364"/>
        <end position="400"/>
    </location>
</feature>
<reference evidence="2 3" key="1">
    <citation type="submission" date="2014-02" db="EMBL/GenBank/DDBJ databases">
        <title>Expanding our view of genomic diversity in Candidatus Accumulibacter clades.</title>
        <authorList>
            <person name="Skennerton C.T."/>
            <person name="Barr J.J."/>
            <person name="Slater F.R."/>
            <person name="Bond P.L."/>
            <person name="Tyson G.W."/>
        </authorList>
    </citation>
    <scope>NUCLEOTIDE SEQUENCE [LARGE SCALE GENOMIC DNA]</scope>
    <source>
        <strain evidence="3">BA-91</strain>
    </source>
</reference>
<organism evidence="2 3">
    <name type="scientific">Candidatus Accumulibacter phosphatis</name>
    <dbReference type="NCBI Taxonomy" id="327160"/>
    <lineage>
        <taxon>Bacteria</taxon>
        <taxon>Pseudomonadati</taxon>
        <taxon>Pseudomonadota</taxon>
        <taxon>Betaproteobacteria</taxon>
        <taxon>Candidatus Accumulibacter</taxon>
    </lineage>
</organism>
<dbReference type="AlphaFoldDB" id="A0A080LWS4"/>
<dbReference type="Proteomes" id="UP000020077">
    <property type="component" value="Unassembled WGS sequence"/>
</dbReference>